<comment type="cofactor">
    <cofactor evidence="3">
        <name>Ca(2+)</name>
        <dbReference type="ChEBI" id="CHEBI:29108"/>
    </cofactor>
    <text evidence="3">Binds 1 Ca(2+) ion per subunit.</text>
</comment>
<comment type="similarity">
    <text evidence="1">Belongs to the transglutaminase superfamily. Transglutaminase family.</text>
</comment>
<feature type="active site" evidence="2">
    <location>
        <position position="316"/>
    </location>
</feature>
<dbReference type="SMART" id="SM00460">
    <property type="entry name" value="TGc"/>
    <property type="match status" value="1"/>
</dbReference>
<comment type="caution">
    <text evidence="6">The sequence shown here is derived from an EMBL/GenBank/DDBJ whole genome shotgun (WGS) entry which is preliminary data.</text>
</comment>
<feature type="domain" description="Transglutaminase-like" evidence="5">
    <location>
        <begin position="308"/>
        <end position="401"/>
    </location>
</feature>
<keyword evidence="7" id="KW-1185">Reference proteome</keyword>
<evidence type="ECO:0000259" key="5">
    <source>
        <dbReference type="SMART" id="SM00460"/>
    </source>
</evidence>
<dbReference type="PANTHER" id="PTHR11590">
    <property type="entry name" value="PROTEIN-GLUTAMINE GAMMA-GLUTAMYLTRANSFERASE"/>
    <property type="match status" value="1"/>
</dbReference>
<dbReference type="SUPFAM" id="SSF54001">
    <property type="entry name" value="Cysteine proteinases"/>
    <property type="match status" value="1"/>
</dbReference>
<dbReference type="Pfam" id="PF00868">
    <property type="entry name" value="Transglut_N"/>
    <property type="match status" value="1"/>
</dbReference>
<feature type="region of interest" description="Disordered" evidence="4">
    <location>
        <begin position="1"/>
        <end position="24"/>
    </location>
</feature>
<dbReference type="GO" id="GO:0003810">
    <property type="term" value="F:protein-glutamine gamma-glutamyltransferase activity"/>
    <property type="evidence" value="ECO:0007669"/>
    <property type="project" value="InterPro"/>
</dbReference>
<reference evidence="6" key="1">
    <citation type="submission" date="2019-08" db="EMBL/GenBank/DDBJ databases">
        <title>The improved chromosome-level genome for the pearl oyster Pinctada fucata martensii using PacBio sequencing and Hi-C.</title>
        <authorList>
            <person name="Zheng Z."/>
        </authorList>
    </citation>
    <scope>NUCLEOTIDE SEQUENCE</scope>
    <source>
        <strain evidence="6">ZZ-2019</strain>
        <tissue evidence="6">Adductor muscle</tissue>
    </source>
</reference>
<dbReference type="Gene3D" id="2.60.40.10">
    <property type="entry name" value="Immunoglobulins"/>
    <property type="match status" value="3"/>
</dbReference>
<feature type="active site" evidence="2">
    <location>
        <position position="398"/>
    </location>
</feature>
<evidence type="ECO:0000256" key="2">
    <source>
        <dbReference type="PIRSR" id="PIRSR000459-1"/>
    </source>
</evidence>
<feature type="binding site" evidence="3">
    <location>
        <position position="438"/>
    </location>
    <ligand>
        <name>Ca(2+)</name>
        <dbReference type="ChEBI" id="CHEBI:29108"/>
    </ligand>
</feature>
<evidence type="ECO:0000256" key="4">
    <source>
        <dbReference type="SAM" id="MobiDB-lite"/>
    </source>
</evidence>
<dbReference type="Proteomes" id="UP001186944">
    <property type="component" value="Unassembled WGS sequence"/>
</dbReference>
<dbReference type="InterPro" id="IPR036238">
    <property type="entry name" value="Transglutaminase_C_sf"/>
</dbReference>
<protein>
    <recommendedName>
        <fullName evidence="5">Transglutaminase-like domain-containing protein</fullName>
    </recommendedName>
</protein>
<dbReference type="InterPro" id="IPR038765">
    <property type="entry name" value="Papain-like_cys_pep_sf"/>
</dbReference>
<dbReference type="InterPro" id="IPR002931">
    <property type="entry name" value="Transglutaminase-like"/>
</dbReference>
<dbReference type="SUPFAM" id="SSF81296">
    <property type="entry name" value="E set domains"/>
    <property type="match status" value="1"/>
</dbReference>
<dbReference type="InterPro" id="IPR013783">
    <property type="entry name" value="Ig-like_fold"/>
</dbReference>
<proteinExistence type="inferred from homology"/>
<gene>
    <name evidence="6" type="ORF">FSP39_017044</name>
</gene>
<feature type="active site" evidence="2">
    <location>
        <position position="373"/>
    </location>
</feature>
<evidence type="ECO:0000256" key="3">
    <source>
        <dbReference type="PIRSR" id="PIRSR000459-2"/>
    </source>
</evidence>
<feature type="binding site" evidence="3">
    <location>
        <position position="440"/>
    </location>
    <ligand>
        <name>Ca(2+)</name>
        <dbReference type="ChEBI" id="CHEBI:29108"/>
    </ligand>
</feature>
<evidence type="ECO:0000313" key="7">
    <source>
        <dbReference type="Proteomes" id="UP001186944"/>
    </source>
</evidence>
<feature type="binding site" evidence="3">
    <location>
        <position position="497"/>
    </location>
    <ligand>
        <name>Ca(2+)</name>
        <dbReference type="ChEBI" id="CHEBI:29108"/>
    </ligand>
</feature>
<dbReference type="PIRSF" id="PIRSF000459">
    <property type="entry name" value="TGM_EBP42"/>
    <property type="match status" value="1"/>
</dbReference>
<evidence type="ECO:0000313" key="6">
    <source>
        <dbReference type="EMBL" id="KAK3086337.1"/>
    </source>
</evidence>
<dbReference type="SUPFAM" id="SSF49309">
    <property type="entry name" value="Transglutaminase, two C-terminal domains"/>
    <property type="match status" value="2"/>
</dbReference>
<dbReference type="InterPro" id="IPR013808">
    <property type="entry name" value="Transglutaminase_AS"/>
</dbReference>
<keyword evidence="3" id="KW-0479">Metal-binding</keyword>
<dbReference type="GO" id="GO:0046872">
    <property type="term" value="F:metal ion binding"/>
    <property type="evidence" value="ECO:0007669"/>
    <property type="project" value="UniProtKB-KW"/>
</dbReference>
<dbReference type="PROSITE" id="PS00547">
    <property type="entry name" value="TRANSGLUTAMINASES"/>
    <property type="match status" value="1"/>
</dbReference>
<dbReference type="InterPro" id="IPR014756">
    <property type="entry name" value="Ig_E-set"/>
</dbReference>
<dbReference type="PANTHER" id="PTHR11590:SF40">
    <property type="entry name" value="HEMOCYTE PROTEIN-GLUTAMINE GAMMA-GLUTAMYLTRANSFERASE-LIKE PROTEIN"/>
    <property type="match status" value="1"/>
</dbReference>
<sequence length="874" mass="98840">MDGARSGDGRRRSDGESGDDAKPISLAEHLRRNGRMVDEPYGDLQTVYVDLMINENSTNHNTDKYTEDIDSDNRPLSRFVVRRGFPFHIKILFTRPFNLEKDRLKLVFTTGENPLPGDRTFVSLIPSKPESHGNWGAEILGGSENELTVAIQTPPDCIVSKWNLEVQILEETETDVITHTNSKIFPMDIYILFNPWNKTDTVFLESDECREEYVLNDEGNVWVGDRYNGKDWSFKQFDKDILECTLLLLDQCYLRMKNRGNPVLVTRALSEVGSTALQGNWSGNYEGGTPPFKWNGSAKILQEYFKTRTTVMFGQCWVFSGILTTMCRALGIPCRSVTNFSSAHDTDGSITIDEYLTLTGEEIKGGDSVWNFHVWNEAWMDRPDLPKEKKYGGWQAIDCTPQEMSDGRYQCGPMSVEAIKAGDVAFSYDGPFIFGEVNADRVTWMYDNYGEKYLVDIETNSIGTDISTRAIPKEDENTFWWFYSNREDLTDSYKYREGSEKEKGARIAANLTTADKTLYTIPDKKASRILFPSVCYITPDKKASRILFPIKFFLERTKDHNYGDDFVVKLRARNTVKDKQSIHGYITIKSSDYRGKPKKILKSQPCKATIAAGKDEEFEVAIKEEDYRGKLAEGCYISIVCCFITEEVKQGSISKDLVRLRKPKLNLEVMDKEVEKGKPFSVRMSFTNPLKIALTDCDIDIEGSGIEVIDETRDGVRRRPASDAELKQPDVRPNDRFETEIKVVATKTGKRKMLAAFNAFEINDTPIYNKGGDLQQHQAAAPTAKPQNTKCKIIEQTSTEKDTKGTGNVNAQHRNIKHKGLHKTQREQSATGADLGQLSAMDIAEGVVILDASNQSAFHKPPKLISLAKKPLKY</sequence>
<dbReference type="Pfam" id="PF01841">
    <property type="entry name" value="Transglut_core"/>
    <property type="match status" value="1"/>
</dbReference>
<dbReference type="InterPro" id="IPR001102">
    <property type="entry name" value="Transglutaminase_N"/>
</dbReference>
<keyword evidence="3" id="KW-0106">Calcium</keyword>
<feature type="binding site" evidence="3">
    <location>
        <position position="502"/>
    </location>
    <ligand>
        <name>Ca(2+)</name>
        <dbReference type="ChEBI" id="CHEBI:29108"/>
    </ligand>
</feature>
<dbReference type="InterPro" id="IPR023608">
    <property type="entry name" value="Transglutaminase_animal"/>
</dbReference>
<dbReference type="EMBL" id="VSWD01000012">
    <property type="protein sequence ID" value="KAK3086337.1"/>
    <property type="molecule type" value="Genomic_DNA"/>
</dbReference>
<name>A0AA89BPH6_PINIB</name>
<accession>A0AA89BPH6</accession>
<dbReference type="Gene3D" id="3.90.260.10">
    <property type="entry name" value="Transglutaminase-like"/>
    <property type="match status" value="1"/>
</dbReference>
<dbReference type="InterPro" id="IPR036985">
    <property type="entry name" value="Transglutaminase-like_sf"/>
</dbReference>
<dbReference type="AlphaFoldDB" id="A0AA89BPH6"/>
<organism evidence="6 7">
    <name type="scientific">Pinctada imbricata</name>
    <name type="common">Atlantic pearl-oyster</name>
    <name type="synonym">Pinctada martensii</name>
    <dbReference type="NCBI Taxonomy" id="66713"/>
    <lineage>
        <taxon>Eukaryota</taxon>
        <taxon>Metazoa</taxon>
        <taxon>Spiralia</taxon>
        <taxon>Lophotrochozoa</taxon>
        <taxon>Mollusca</taxon>
        <taxon>Bivalvia</taxon>
        <taxon>Autobranchia</taxon>
        <taxon>Pteriomorphia</taxon>
        <taxon>Pterioida</taxon>
        <taxon>Pterioidea</taxon>
        <taxon>Pteriidae</taxon>
        <taxon>Pinctada</taxon>
    </lineage>
</organism>
<dbReference type="InterPro" id="IPR050779">
    <property type="entry name" value="Transglutaminase"/>
</dbReference>
<dbReference type="FunFam" id="3.90.260.10:FF:000002">
    <property type="entry name" value="Erythrocyte membrane protein band 4.2"/>
    <property type="match status" value="1"/>
</dbReference>
<evidence type="ECO:0000256" key="1">
    <source>
        <dbReference type="ARBA" id="ARBA00005968"/>
    </source>
</evidence>